<dbReference type="Proteomes" id="UP001465331">
    <property type="component" value="Unassembled WGS sequence"/>
</dbReference>
<dbReference type="Gene3D" id="3.40.30.10">
    <property type="entry name" value="Glutaredoxin"/>
    <property type="match status" value="1"/>
</dbReference>
<dbReference type="CDD" id="cd03051">
    <property type="entry name" value="GST_N_GTT2_like"/>
    <property type="match status" value="1"/>
</dbReference>
<dbReference type="SUPFAM" id="SSF52833">
    <property type="entry name" value="Thioredoxin-like"/>
    <property type="match status" value="1"/>
</dbReference>
<dbReference type="SUPFAM" id="SSF47616">
    <property type="entry name" value="GST C-terminal domain-like"/>
    <property type="match status" value="1"/>
</dbReference>
<gene>
    <name evidence="3" type="ORF">ABSH63_01680</name>
</gene>
<name>A0ABV2A8D3_9GAMM</name>
<keyword evidence="4" id="KW-1185">Reference proteome</keyword>
<dbReference type="InterPro" id="IPR004045">
    <property type="entry name" value="Glutathione_S-Trfase_N"/>
</dbReference>
<evidence type="ECO:0000259" key="1">
    <source>
        <dbReference type="PROSITE" id="PS50404"/>
    </source>
</evidence>
<dbReference type="SFLD" id="SFLDS00019">
    <property type="entry name" value="Glutathione_Transferase_(cytos"/>
    <property type="match status" value="1"/>
</dbReference>
<proteinExistence type="predicted"/>
<dbReference type="PANTHER" id="PTHR44051:SF8">
    <property type="entry name" value="GLUTATHIONE S-TRANSFERASE GSTA"/>
    <property type="match status" value="1"/>
</dbReference>
<dbReference type="Gene3D" id="1.20.1050.10">
    <property type="match status" value="1"/>
</dbReference>
<accession>A0ABV2A8D3</accession>
<dbReference type="InterPro" id="IPR004046">
    <property type="entry name" value="GST_C"/>
</dbReference>
<dbReference type="InterPro" id="IPR034345">
    <property type="entry name" value="Gtt2-like_N"/>
</dbReference>
<evidence type="ECO:0000313" key="4">
    <source>
        <dbReference type="Proteomes" id="UP001465331"/>
    </source>
</evidence>
<dbReference type="PANTHER" id="PTHR44051">
    <property type="entry name" value="GLUTATHIONE S-TRANSFERASE-RELATED"/>
    <property type="match status" value="1"/>
</dbReference>
<dbReference type="InterPro" id="IPR036249">
    <property type="entry name" value="Thioredoxin-like_sf"/>
</dbReference>
<feature type="domain" description="GST C-terminal" evidence="2">
    <location>
        <begin position="86"/>
        <end position="205"/>
    </location>
</feature>
<protein>
    <submittedName>
        <fullName evidence="3">Glutathione S-transferase family protein</fullName>
    </submittedName>
</protein>
<dbReference type="InterPro" id="IPR036282">
    <property type="entry name" value="Glutathione-S-Trfase_C_sf"/>
</dbReference>
<dbReference type="RefSeq" id="WP_352886832.1">
    <property type="nucleotide sequence ID" value="NZ_JBEPIJ010000001.1"/>
</dbReference>
<dbReference type="Pfam" id="PF00043">
    <property type="entry name" value="GST_C"/>
    <property type="match status" value="1"/>
</dbReference>
<dbReference type="InterPro" id="IPR010987">
    <property type="entry name" value="Glutathione-S-Trfase_C-like"/>
</dbReference>
<reference evidence="3 4" key="1">
    <citation type="submission" date="2024-06" db="EMBL/GenBank/DDBJ databases">
        <authorList>
            <person name="Li Z."/>
            <person name="Jiang Y."/>
        </authorList>
    </citation>
    <scope>NUCLEOTIDE SEQUENCE [LARGE SCALE GENOMIC DNA]</scope>
    <source>
        <strain evidence="3 4">HSW-8</strain>
    </source>
</reference>
<dbReference type="SFLD" id="SFLDG01150">
    <property type="entry name" value="Main.1:_Beta-like"/>
    <property type="match status" value="1"/>
</dbReference>
<dbReference type="EMBL" id="JBEPIJ010000001">
    <property type="protein sequence ID" value="MES0872724.1"/>
    <property type="molecule type" value="Genomic_DNA"/>
</dbReference>
<dbReference type="PROSITE" id="PS50404">
    <property type="entry name" value="GST_NTER"/>
    <property type="match status" value="1"/>
</dbReference>
<dbReference type="PROSITE" id="PS50405">
    <property type="entry name" value="GST_CTER"/>
    <property type="match status" value="1"/>
</dbReference>
<comment type="caution">
    <text evidence="3">The sequence shown here is derived from an EMBL/GenBank/DDBJ whole genome shotgun (WGS) entry which is preliminary data.</text>
</comment>
<evidence type="ECO:0000259" key="2">
    <source>
        <dbReference type="PROSITE" id="PS50405"/>
    </source>
</evidence>
<dbReference type="SFLD" id="SFLDG00358">
    <property type="entry name" value="Main_(cytGST)"/>
    <property type="match status" value="1"/>
</dbReference>
<dbReference type="InterPro" id="IPR040079">
    <property type="entry name" value="Glutathione_S-Trfase"/>
</dbReference>
<evidence type="ECO:0000313" key="3">
    <source>
        <dbReference type="EMBL" id="MES0872724.1"/>
    </source>
</evidence>
<feature type="domain" description="GST N-terminal" evidence="1">
    <location>
        <begin position="1"/>
        <end position="81"/>
    </location>
</feature>
<dbReference type="Pfam" id="PF13409">
    <property type="entry name" value="GST_N_2"/>
    <property type="match status" value="1"/>
</dbReference>
<organism evidence="3 4">
    <name type="scientific">Sinimarinibacterium thermocellulolyticum</name>
    <dbReference type="NCBI Taxonomy" id="3170016"/>
    <lineage>
        <taxon>Bacteria</taxon>
        <taxon>Pseudomonadati</taxon>
        <taxon>Pseudomonadota</taxon>
        <taxon>Gammaproteobacteria</taxon>
        <taxon>Nevskiales</taxon>
        <taxon>Nevskiaceae</taxon>
        <taxon>Sinimarinibacterium</taxon>
    </lineage>
</organism>
<sequence length="205" mass="23330">MKLYTSQGAISPARVHFFLAEKGIEIERVQVNLMKGEHKTPEYRALSPNGRTPALQLDDGRVICESTAICHYFEALQPTPPLCGTTPVERARIEMWDRMMEFELMLPMAMAFRHTFPAMKALEDQVPEFGEKQREVARKRAARLDRQLATQDYIAGSEFCIADITAWCSFRFFRIAGFDITDETPHLAAWFARIKARPAAAQAFA</sequence>